<evidence type="ECO:0000313" key="1">
    <source>
        <dbReference type="EMBL" id="CAD5212741.1"/>
    </source>
</evidence>
<protein>
    <recommendedName>
        <fullName evidence="3">Expansin-like protein</fullName>
    </recommendedName>
</protein>
<organism evidence="1 2">
    <name type="scientific">Bursaphelenchus okinawaensis</name>
    <dbReference type="NCBI Taxonomy" id="465554"/>
    <lineage>
        <taxon>Eukaryota</taxon>
        <taxon>Metazoa</taxon>
        <taxon>Ecdysozoa</taxon>
        <taxon>Nematoda</taxon>
        <taxon>Chromadorea</taxon>
        <taxon>Rhabditida</taxon>
        <taxon>Tylenchina</taxon>
        <taxon>Tylenchomorpha</taxon>
        <taxon>Aphelenchoidea</taxon>
        <taxon>Aphelenchoididae</taxon>
        <taxon>Bursaphelenchus</taxon>
    </lineage>
</organism>
<dbReference type="Proteomes" id="UP000783686">
    <property type="component" value="Unassembled WGS sequence"/>
</dbReference>
<dbReference type="Proteomes" id="UP000614601">
    <property type="component" value="Unassembled WGS sequence"/>
</dbReference>
<evidence type="ECO:0000313" key="2">
    <source>
        <dbReference type="Proteomes" id="UP000614601"/>
    </source>
</evidence>
<evidence type="ECO:0008006" key="3">
    <source>
        <dbReference type="Google" id="ProtNLM"/>
    </source>
</evidence>
<dbReference type="AlphaFoldDB" id="A0A811KBI3"/>
<comment type="caution">
    <text evidence="1">The sequence shown here is derived from an EMBL/GenBank/DDBJ whole genome shotgun (WGS) entry which is preliminary data.</text>
</comment>
<accession>A0A811KBI3</accession>
<dbReference type="SUPFAM" id="SSF50685">
    <property type="entry name" value="Barwin-like endoglucanases"/>
    <property type="match status" value="1"/>
</dbReference>
<proteinExistence type="predicted"/>
<reference evidence="1" key="1">
    <citation type="submission" date="2020-09" db="EMBL/GenBank/DDBJ databases">
        <authorList>
            <person name="Kikuchi T."/>
        </authorList>
    </citation>
    <scope>NUCLEOTIDE SEQUENCE</scope>
    <source>
        <strain evidence="1">SH1</strain>
    </source>
</reference>
<dbReference type="OrthoDB" id="5845740at2759"/>
<dbReference type="EMBL" id="CAJFCW020000002">
    <property type="protein sequence ID" value="CAG9097446.1"/>
    <property type="molecule type" value="Genomic_DNA"/>
</dbReference>
<dbReference type="Gene3D" id="2.40.40.10">
    <property type="entry name" value="RlpA-like domain"/>
    <property type="match status" value="1"/>
</dbReference>
<dbReference type="EMBL" id="CAJFDH010000002">
    <property type="protein sequence ID" value="CAD5212741.1"/>
    <property type="molecule type" value="Genomic_DNA"/>
</dbReference>
<name>A0A811KBI3_9BILA</name>
<sequence length="133" mass="13730">MSDNITPVMNTLITGGEFTYYDASGTGACGLTLTGCNAAVSADLFTTGATWGANADGVYVLQDPVCENMCVTIEYNGVTASFPITDKCPTCATNHVDLATNAFTVLEPNTAVGVATPATITYVFCNTTTVSNC</sequence>
<gene>
    <name evidence="1" type="ORF">BOKJ2_LOCUS4542</name>
</gene>
<keyword evidence="2" id="KW-1185">Reference proteome</keyword>
<dbReference type="InterPro" id="IPR036908">
    <property type="entry name" value="RlpA-like_sf"/>
</dbReference>